<keyword evidence="2" id="KW-1185">Reference proteome</keyword>
<evidence type="ECO:0000313" key="2">
    <source>
        <dbReference type="Proteomes" id="UP000886501"/>
    </source>
</evidence>
<accession>A0ACB6ZT93</accession>
<organism evidence="1 2">
    <name type="scientific">Thelephora ganbajun</name>
    <name type="common">Ganba fungus</name>
    <dbReference type="NCBI Taxonomy" id="370292"/>
    <lineage>
        <taxon>Eukaryota</taxon>
        <taxon>Fungi</taxon>
        <taxon>Dikarya</taxon>
        <taxon>Basidiomycota</taxon>
        <taxon>Agaricomycotina</taxon>
        <taxon>Agaricomycetes</taxon>
        <taxon>Thelephorales</taxon>
        <taxon>Thelephoraceae</taxon>
        <taxon>Thelephora</taxon>
    </lineage>
</organism>
<gene>
    <name evidence="1" type="ORF">BDM02DRAFT_3177981</name>
</gene>
<dbReference type="Proteomes" id="UP000886501">
    <property type="component" value="Unassembled WGS sequence"/>
</dbReference>
<sequence length="393" mass="42960">MSPPKYMVSFIHLEPKPKAPGPGPSTGGQAQPSAKKTMTIAGQANGKRTLSEALEMDANAKKRRKSNENNKSCEEMRAVTSKFFSTPRKTSPRDGKAPDSLSGTIPGMVKRGGVVEMIDLTLDGDEPESHEIVQEDGYISPTHSSYRFETPEVSTPHRHSRMSKSGVGQEDDDDFDAELLSSPVEGRRHGGKTSKRMHEVDLDRKYSEWTINGDDIDSGGDGPDLRRSFEDADDLPSDIDCPGPGSSFASTATTSSAGPITPTHSTSLDDVEDFLEEIEDDRARIARTGSISDGWMKRWSYSGLEIKKTPVRRTETTVTGDNGRRQSYQERSEAKVGMGSSGMTPIPKRIGTELKGRPEDEFGIGDDIYDDDDEGRSSQAGAWLGIEGRRVLR</sequence>
<dbReference type="EMBL" id="MU117967">
    <property type="protein sequence ID" value="KAF9652653.1"/>
    <property type="molecule type" value="Genomic_DNA"/>
</dbReference>
<name>A0ACB6ZT93_THEGA</name>
<reference evidence="1" key="2">
    <citation type="journal article" date="2020" name="Nat. Commun.">
        <title>Large-scale genome sequencing of mycorrhizal fungi provides insights into the early evolution of symbiotic traits.</title>
        <authorList>
            <person name="Miyauchi S."/>
            <person name="Kiss E."/>
            <person name="Kuo A."/>
            <person name="Drula E."/>
            <person name="Kohler A."/>
            <person name="Sanchez-Garcia M."/>
            <person name="Morin E."/>
            <person name="Andreopoulos B."/>
            <person name="Barry K.W."/>
            <person name="Bonito G."/>
            <person name="Buee M."/>
            <person name="Carver A."/>
            <person name="Chen C."/>
            <person name="Cichocki N."/>
            <person name="Clum A."/>
            <person name="Culley D."/>
            <person name="Crous P.W."/>
            <person name="Fauchery L."/>
            <person name="Girlanda M."/>
            <person name="Hayes R.D."/>
            <person name="Keri Z."/>
            <person name="LaButti K."/>
            <person name="Lipzen A."/>
            <person name="Lombard V."/>
            <person name="Magnuson J."/>
            <person name="Maillard F."/>
            <person name="Murat C."/>
            <person name="Nolan M."/>
            <person name="Ohm R.A."/>
            <person name="Pangilinan J."/>
            <person name="Pereira M.F."/>
            <person name="Perotto S."/>
            <person name="Peter M."/>
            <person name="Pfister S."/>
            <person name="Riley R."/>
            <person name="Sitrit Y."/>
            <person name="Stielow J.B."/>
            <person name="Szollosi G."/>
            <person name="Zifcakova L."/>
            <person name="Stursova M."/>
            <person name="Spatafora J.W."/>
            <person name="Tedersoo L."/>
            <person name="Vaario L.M."/>
            <person name="Yamada A."/>
            <person name="Yan M."/>
            <person name="Wang P."/>
            <person name="Xu J."/>
            <person name="Bruns T."/>
            <person name="Baldrian P."/>
            <person name="Vilgalys R."/>
            <person name="Dunand C."/>
            <person name="Henrissat B."/>
            <person name="Grigoriev I.V."/>
            <person name="Hibbett D."/>
            <person name="Nagy L.G."/>
            <person name="Martin F.M."/>
        </authorList>
    </citation>
    <scope>NUCLEOTIDE SEQUENCE</scope>
    <source>
        <strain evidence="1">P2</strain>
    </source>
</reference>
<proteinExistence type="predicted"/>
<reference evidence="1" key="1">
    <citation type="submission" date="2019-10" db="EMBL/GenBank/DDBJ databases">
        <authorList>
            <consortium name="DOE Joint Genome Institute"/>
            <person name="Kuo A."/>
            <person name="Miyauchi S."/>
            <person name="Kiss E."/>
            <person name="Drula E."/>
            <person name="Kohler A."/>
            <person name="Sanchez-Garcia M."/>
            <person name="Andreopoulos B."/>
            <person name="Barry K.W."/>
            <person name="Bonito G."/>
            <person name="Buee M."/>
            <person name="Carver A."/>
            <person name="Chen C."/>
            <person name="Cichocki N."/>
            <person name="Clum A."/>
            <person name="Culley D."/>
            <person name="Crous P.W."/>
            <person name="Fauchery L."/>
            <person name="Girlanda M."/>
            <person name="Hayes R."/>
            <person name="Keri Z."/>
            <person name="Labutti K."/>
            <person name="Lipzen A."/>
            <person name="Lombard V."/>
            <person name="Magnuson J."/>
            <person name="Maillard F."/>
            <person name="Morin E."/>
            <person name="Murat C."/>
            <person name="Nolan M."/>
            <person name="Ohm R."/>
            <person name="Pangilinan J."/>
            <person name="Pereira M."/>
            <person name="Perotto S."/>
            <person name="Peter M."/>
            <person name="Riley R."/>
            <person name="Sitrit Y."/>
            <person name="Stielow B."/>
            <person name="Szollosi G."/>
            <person name="Zifcakova L."/>
            <person name="Stursova M."/>
            <person name="Spatafora J.W."/>
            <person name="Tedersoo L."/>
            <person name="Vaario L.-M."/>
            <person name="Yamada A."/>
            <person name="Yan M."/>
            <person name="Wang P."/>
            <person name="Xu J."/>
            <person name="Bruns T."/>
            <person name="Baldrian P."/>
            <person name="Vilgalys R."/>
            <person name="Henrissat B."/>
            <person name="Grigoriev I.V."/>
            <person name="Hibbett D."/>
            <person name="Nagy L.G."/>
            <person name="Martin F.M."/>
        </authorList>
    </citation>
    <scope>NUCLEOTIDE SEQUENCE</scope>
    <source>
        <strain evidence="1">P2</strain>
    </source>
</reference>
<protein>
    <submittedName>
        <fullName evidence="1">Uncharacterized protein</fullName>
    </submittedName>
</protein>
<comment type="caution">
    <text evidence="1">The sequence shown here is derived from an EMBL/GenBank/DDBJ whole genome shotgun (WGS) entry which is preliminary data.</text>
</comment>
<evidence type="ECO:0000313" key="1">
    <source>
        <dbReference type="EMBL" id="KAF9652653.1"/>
    </source>
</evidence>